<evidence type="ECO:0000256" key="9">
    <source>
        <dbReference type="ARBA" id="ARBA00023136"/>
    </source>
</evidence>
<dbReference type="Gene3D" id="1.20.58.340">
    <property type="entry name" value="Magnesium transport protein CorA, transmembrane region"/>
    <property type="match status" value="1"/>
</dbReference>
<dbReference type="InterPro" id="IPR045863">
    <property type="entry name" value="CorA_TM1_TM2"/>
</dbReference>
<dbReference type="SUPFAM" id="SSF144083">
    <property type="entry name" value="Magnesium transport protein CorA, transmembrane region"/>
    <property type="match status" value="1"/>
</dbReference>
<dbReference type="GO" id="GO:0005739">
    <property type="term" value="C:mitochondrion"/>
    <property type="evidence" value="ECO:0007669"/>
    <property type="project" value="UniProtKB-SubCell"/>
</dbReference>
<feature type="region of interest" description="Disordered" evidence="11">
    <location>
        <begin position="517"/>
        <end position="582"/>
    </location>
</feature>
<keyword evidence="9 12" id="KW-0472">Membrane</keyword>
<dbReference type="GO" id="GO:0005783">
    <property type="term" value="C:endoplasmic reticulum"/>
    <property type="evidence" value="ECO:0007669"/>
    <property type="project" value="UniProtKB-SubCell"/>
</dbReference>
<comment type="similarity">
    <text evidence="4">Belongs to the putative lipase ROG1 family.</text>
</comment>
<reference evidence="14" key="2">
    <citation type="submission" date="2023-06" db="EMBL/GenBank/DDBJ databases">
        <authorList>
            <consortium name="Lawrence Berkeley National Laboratory"/>
            <person name="Mondo S.J."/>
            <person name="Hensen N."/>
            <person name="Bonometti L."/>
            <person name="Westerberg I."/>
            <person name="Brannstrom I.O."/>
            <person name="Guillou S."/>
            <person name="Cros-Aarteil S."/>
            <person name="Calhoun S."/>
            <person name="Haridas S."/>
            <person name="Kuo A."/>
            <person name="Pangilinan J."/>
            <person name="Riley R."/>
            <person name="Labutti K."/>
            <person name="Andreopoulos B."/>
            <person name="Lipzen A."/>
            <person name="Chen C."/>
            <person name="Yanf M."/>
            <person name="Daum C."/>
            <person name="Ng V."/>
            <person name="Clum A."/>
            <person name="Steindorff A."/>
            <person name="Ohm R."/>
            <person name="Martin F."/>
            <person name="Silar P."/>
            <person name="Natvig D."/>
            <person name="Lalanne C."/>
            <person name="Gautier V."/>
            <person name="Ament-Velasquez S.L."/>
            <person name="Kruys A."/>
            <person name="Hutchinson M.I."/>
            <person name="Powell A.J."/>
            <person name="Barry K."/>
            <person name="Miller A.N."/>
            <person name="Grigoriev I.V."/>
            <person name="Debuchy R."/>
            <person name="Gladieux P."/>
            <person name="Thoren M.H."/>
            <person name="Johannesson H."/>
        </authorList>
    </citation>
    <scope>NUCLEOTIDE SEQUENCE</scope>
    <source>
        <strain evidence="14">PSN324</strain>
    </source>
</reference>
<comment type="subcellular location">
    <subcellularLocation>
        <location evidence="3">Endoplasmic reticulum</location>
    </subcellularLocation>
    <subcellularLocation>
        <location evidence="1">Membrane</location>
        <topology evidence="1">Multi-pass membrane protein</topology>
    </subcellularLocation>
    <subcellularLocation>
        <location evidence="2">Mitochondrion</location>
    </subcellularLocation>
</comment>
<keyword evidence="6" id="KW-0256">Endoplasmic reticulum</keyword>
<dbReference type="PANTHER" id="PTHR48182:SF2">
    <property type="entry name" value="PROTEIN SERAC1"/>
    <property type="match status" value="1"/>
</dbReference>
<keyword evidence="7 12" id="KW-1133">Transmembrane helix</keyword>
<evidence type="ECO:0000259" key="13">
    <source>
        <dbReference type="Pfam" id="PF05057"/>
    </source>
</evidence>
<evidence type="ECO:0000313" key="15">
    <source>
        <dbReference type="Proteomes" id="UP001321749"/>
    </source>
</evidence>
<keyword evidence="5 12" id="KW-0812">Transmembrane</keyword>
<evidence type="ECO:0000256" key="2">
    <source>
        <dbReference type="ARBA" id="ARBA00004173"/>
    </source>
</evidence>
<evidence type="ECO:0000256" key="3">
    <source>
        <dbReference type="ARBA" id="ARBA00004240"/>
    </source>
</evidence>
<feature type="transmembrane region" description="Helical" evidence="12">
    <location>
        <begin position="1122"/>
        <end position="1146"/>
    </location>
</feature>
<feature type="region of interest" description="Disordered" evidence="11">
    <location>
        <begin position="473"/>
        <end position="499"/>
    </location>
</feature>
<feature type="coiled-coil region" evidence="10">
    <location>
        <begin position="1231"/>
        <end position="1258"/>
    </location>
</feature>
<dbReference type="GO" id="GO:0046873">
    <property type="term" value="F:metal ion transmembrane transporter activity"/>
    <property type="evidence" value="ECO:0007669"/>
    <property type="project" value="InterPro"/>
</dbReference>
<dbReference type="InterPro" id="IPR007751">
    <property type="entry name" value="DUF676_lipase-like"/>
</dbReference>
<feature type="domain" description="DUF676" evidence="13">
    <location>
        <begin position="210"/>
        <end position="279"/>
    </location>
</feature>
<dbReference type="Pfam" id="PF01544">
    <property type="entry name" value="CorA"/>
    <property type="match status" value="1"/>
</dbReference>
<dbReference type="GO" id="GO:0016020">
    <property type="term" value="C:membrane"/>
    <property type="evidence" value="ECO:0007669"/>
    <property type="project" value="UniProtKB-SubCell"/>
</dbReference>
<dbReference type="PANTHER" id="PTHR48182">
    <property type="entry name" value="PROTEIN SERAC1"/>
    <property type="match status" value="1"/>
</dbReference>
<accession>A0AAV9HSA9</accession>
<comment type="caution">
    <text evidence="14">The sequence shown here is derived from an EMBL/GenBank/DDBJ whole genome shotgun (WGS) entry which is preliminary data.</text>
</comment>
<feature type="compositionally biased region" description="Polar residues" evidence="11">
    <location>
        <begin position="564"/>
        <end position="576"/>
    </location>
</feature>
<name>A0AAV9HSA9_9PEZI</name>
<proteinExistence type="inferred from homology"/>
<evidence type="ECO:0000256" key="1">
    <source>
        <dbReference type="ARBA" id="ARBA00004141"/>
    </source>
</evidence>
<feature type="compositionally biased region" description="Acidic residues" evidence="11">
    <location>
        <begin position="975"/>
        <end position="988"/>
    </location>
</feature>
<evidence type="ECO:0000256" key="6">
    <source>
        <dbReference type="ARBA" id="ARBA00022824"/>
    </source>
</evidence>
<keyword evidence="10" id="KW-0175">Coiled coil</keyword>
<feature type="compositionally biased region" description="Polar residues" evidence="11">
    <location>
        <begin position="813"/>
        <end position="837"/>
    </location>
</feature>
<keyword evidence="15" id="KW-1185">Reference proteome</keyword>
<evidence type="ECO:0000313" key="14">
    <source>
        <dbReference type="EMBL" id="KAK4462699.1"/>
    </source>
</evidence>
<feature type="compositionally biased region" description="Basic residues" evidence="11">
    <location>
        <begin position="480"/>
        <end position="497"/>
    </location>
</feature>
<evidence type="ECO:0000256" key="7">
    <source>
        <dbReference type="ARBA" id="ARBA00022989"/>
    </source>
</evidence>
<gene>
    <name evidence="14" type="ORF">QBC42DRAFT_267155</name>
</gene>
<evidence type="ECO:0000256" key="4">
    <source>
        <dbReference type="ARBA" id="ARBA00007920"/>
    </source>
</evidence>
<evidence type="ECO:0000256" key="5">
    <source>
        <dbReference type="ARBA" id="ARBA00022692"/>
    </source>
</evidence>
<feature type="region of interest" description="Disordered" evidence="11">
    <location>
        <begin position="137"/>
        <end position="169"/>
    </location>
</feature>
<dbReference type="Proteomes" id="UP001321749">
    <property type="component" value="Unassembled WGS sequence"/>
</dbReference>
<dbReference type="EMBL" id="MU864968">
    <property type="protein sequence ID" value="KAK4462699.1"/>
    <property type="molecule type" value="Genomic_DNA"/>
</dbReference>
<dbReference type="Gene3D" id="3.40.50.1820">
    <property type="entry name" value="alpha/beta hydrolase"/>
    <property type="match status" value="1"/>
</dbReference>
<feature type="compositionally biased region" description="Basic and acidic residues" evidence="11">
    <location>
        <begin position="1000"/>
        <end position="1010"/>
    </location>
</feature>
<organism evidence="14 15">
    <name type="scientific">Cladorrhinum samala</name>
    <dbReference type="NCBI Taxonomy" id="585594"/>
    <lineage>
        <taxon>Eukaryota</taxon>
        <taxon>Fungi</taxon>
        <taxon>Dikarya</taxon>
        <taxon>Ascomycota</taxon>
        <taxon>Pezizomycotina</taxon>
        <taxon>Sordariomycetes</taxon>
        <taxon>Sordariomycetidae</taxon>
        <taxon>Sordariales</taxon>
        <taxon>Podosporaceae</taxon>
        <taxon>Cladorrhinum</taxon>
    </lineage>
</organism>
<feature type="compositionally biased region" description="Basic and acidic residues" evidence="11">
    <location>
        <begin position="147"/>
        <end position="159"/>
    </location>
</feature>
<dbReference type="SUPFAM" id="SSF53474">
    <property type="entry name" value="alpha/beta-Hydrolases"/>
    <property type="match status" value="1"/>
</dbReference>
<feature type="transmembrane region" description="Helical" evidence="12">
    <location>
        <begin position="1176"/>
        <end position="1201"/>
    </location>
</feature>
<reference evidence="14" key="1">
    <citation type="journal article" date="2023" name="Mol. Phylogenet. Evol.">
        <title>Genome-scale phylogeny and comparative genomics of the fungal order Sordariales.</title>
        <authorList>
            <person name="Hensen N."/>
            <person name="Bonometti L."/>
            <person name="Westerberg I."/>
            <person name="Brannstrom I.O."/>
            <person name="Guillou S."/>
            <person name="Cros-Aarteil S."/>
            <person name="Calhoun S."/>
            <person name="Haridas S."/>
            <person name="Kuo A."/>
            <person name="Mondo S."/>
            <person name="Pangilinan J."/>
            <person name="Riley R."/>
            <person name="LaButti K."/>
            <person name="Andreopoulos B."/>
            <person name="Lipzen A."/>
            <person name="Chen C."/>
            <person name="Yan M."/>
            <person name="Daum C."/>
            <person name="Ng V."/>
            <person name="Clum A."/>
            <person name="Steindorff A."/>
            <person name="Ohm R.A."/>
            <person name="Martin F."/>
            <person name="Silar P."/>
            <person name="Natvig D.O."/>
            <person name="Lalanne C."/>
            <person name="Gautier V."/>
            <person name="Ament-Velasquez S.L."/>
            <person name="Kruys A."/>
            <person name="Hutchinson M.I."/>
            <person name="Powell A.J."/>
            <person name="Barry K."/>
            <person name="Miller A.N."/>
            <person name="Grigoriev I.V."/>
            <person name="Debuchy R."/>
            <person name="Gladieux P."/>
            <person name="Hiltunen Thoren M."/>
            <person name="Johannesson H."/>
        </authorList>
    </citation>
    <scope>NUCLEOTIDE SEQUENCE</scope>
    <source>
        <strain evidence="14">PSN324</strain>
    </source>
</reference>
<evidence type="ECO:0000256" key="12">
    <source>
        <dbReference type="SAM" id="Phobius"/>
    </source>
</evidence>
<dbReference type="InterPro" id="IPR002523">
    <property type="entry name" value="MgTranspt_CorA/ZnTranspt_ZntB"/>
</dbReference>
<feature type="region of interest" description="Disordered" evidence="11">
    <location>
        <begin position="975"/>
        <end position="1010"/>
    </location>
</feature>
<dbReference type="InterPro" id="IPR052374">
    <property type="entry name" value="SERAC1"/>
</dbReference>
<feature type="region of interest" description="Disordered" evidence="11">
    <location>
        <begin position="807"/>
        <end position="852"/>
    </location>
</feature>
<protein>
    <recommendedName>
        <fullName evidence="13">DUF676 domain-containing protein</fullName>
    </recommendedName>
</protein>
<evidence type="ECO:0000256" key="8">
    <source>
        <dbReference type="ARBA" id="ARBA00023128"/>
    </source>
</evidence>
<sequence>MAEIDFAEKHQVPDDDDVEAAAAAALFSETSSTGRIQFHDSPGTTLHPRYLEEHGLDAGKFPTIDEQLIAEDLGPGFAAESGDVGGHGYNDTTVDIIAVPCPGADPIQTWIYDHDASTDSIFPARTASFMSRSIRDYRGSQASRHGPRQESEHGSEHSSKHGSNHSVNSSLRRFSPWVTYKLRDRVNGTARVFLYRHRCLAEGMTLKSLSNDLLEQVQKIREGKGNRPLFFIAHSIGGLVVKNALVRASQKTKFQDIMDDCHGVTFFGTPHRGSSYMSMPNLRHSIQDLLQLEAPLPDSLSNQIRVNNPTLLDLHSQFVDIASELRLWSFYETQECLLSGTGEGFSNEVQFTAPLVSVKSAILELWQEDPLGVDCDHARLASFGNNEEILASYLGDLAGAIQKAEELSTDHHPLRLKAHVPVEVIGFYDDTTTAQQFVDHDHGSQSGSIIRLYATKYPFKDFLRQGPEKCLSERLQDRSKKNKRKVRSRSRSPHGHAAKADLLAAAVEVEGDAQGLRADAPHTSHAAHGKGTLTSPEIVVTSGAERPRLLKVPTQTSHDLRPSSPESNASVSTTLSDPPVMLGKEYAGDAPLTEDMLAKQQAEMDYMLKEHAAGFSRPNAAQRKFTWIHMPFNNPVWVKDVFSVLSRTQGYDFSRLFDYDNWQSKHIQNRHSETQPAFVKATCKYLTTGDRVSSPRPTPLYGPVSNIPNCLYLYIPYLHFDTYRSMIERRKLIKKRRERGRAKPVPREVAEKESLELKAIWEYIGFDPPLNCRRTLDQFGHHSLRDTFSRDDDQMLYKLTKKDSLLPSKTGKKNSAPSPDGNVSSVFSNNGTGTAASVGSDHEDTGSDSDSEDAELKEGYVLMVDQLWLWSIDKTTLATFFPRRHSTPNEGTLFHQADLRNSVYNELNGDLTGRTENSLDLAALIVWHAIIVFLERSSHPDLEIFRLFDEAIGMLAERMTLNMKHFRTQTLNIESGDEEESDYSDYEGESPASIKKRHRRELERSERENRENTSALLELRDLEDELTTLQKLFDTQTTTILDMKKIYTSRELRDITKNGQGYLDEALEYLDDFKQEVSEMLKRVDTTRNDYEKMLEMVQRQAQVDEVRWSRLQAELAASQNLSVMIFTTFTVIFLPLTFFTGLFGMNTVEWADAWVNKEDVDNPDIVRGGMPSLKFVGLISLPASAFLIIASLVCAFSWRVQRSFKTTYKMLVGSWKFAKGLYKARWESPKRKDKKRREKLEKKRKKMEKELDGFKDYDFWATVKKQQSNLQYQIPLQNRKTDGQAASIIRGQR</sequence>
<keyword evidence="8" id="KW-0496">Mitochondrion</keyword>
<dbReference type="InterPro" id="IPR029058">
    <property type="entry name" value="AB_hydrolase_fold"/>
</dbReference>
<dbReference type="Pfam" id="PF05057">
    <property type="entry name" value="DUF676"/>
    <property type="match status" value="1"/>
</dbReference>
<evidence type="ECO:0000256" key="10">
    <source>
        <dbReference type="SAM" id="Coils"/>
    </source>
</evidence>
<evidence type="ECO:0000256" key="11">
    <source>
        <dbReference type="SAM" id="MobiDB-lite"/>
    </source>
</evidence>
<feature type="coiled-coil region" evidence="10">
    <location>
        <begin position="1063"/>
        <end position="1101"/>
    </location>
</feature>